<dbReference type="STRING" id="192904.SAMN04488514_101438"/>
<dbReference type="OrthoDB" id="725917at2"/>
<dbReference type="InterPro" id="IPR024302">
    <property type="entry name" value="SusD-like"/>
</dbReference>
<dbReference type="Pfam" id="PF12741">
    <property type="entry name" value="SusD-like"/>
    <property type="match status" value="1"/>
</dbReference>
<keyword evidence="1" id="KW-0449">Lipoprotein</keyword>
<name>A0A1G9J778_9FLAO</name>
<dbReference type="Gene3D" id="1.25.40.390">
    <property type="match status" value="1"/>
</dbReference>
<keyword evidence="2" id="KW-1185">Reference proteome</keyword>
<dbReference type="Proteomes" id="UP000199440">
    <property type="component" value="Unassembled WGS sequence"/>
</dbReference>
<proteinExistence type="predicted"/>
<accession>A0A1G9J778</accession>
<gene>
    <name evidence="1" type="ORF">SAMN04488514_101438</name>
</gene>
<dbReference type="InterPro" id="IPR011990">
    <property type="entry name" value="TPR-like_helical_dom_sf"/>
</dbReference>
<dbReference type="AlphaFoldDB" id="A0A1G9J778"/>
<evidence type="ECO:0000313" key="2">
    <source>
        <dbReference type="Proteomes" id="UP000199440"/>
    </source>
</evidence>
<dbReference type="RefSeq" id="WP_089884799.1">
    <property type="nucleotide sequence ID" value="NZ_FNGV01000001.1"/>
</dbReference>
<organism evidence="1 2">
    <name type="scientific">Kriegella aquimaris</name>
    <dbReference type="NCBI Taxonomy" id="192904"/>
    <lineage>
        <taxon>Bacteria</taxon>
        <taxon>Pseudomonadati</taxon>
        <taxon>Bacteroidota</taxon>
        <taxon>Flavobacteriia</taxon>
        <taxon>Flavobacteriales</taxon>
        <taxon>Flavobacteriaceae</taxon>
        <taxon>Kriegella</taxon>
    </lineage>
</organism>
<reference evidence="1 2" key="1">
    <citation type="submission" date="2016-10" db="EMBL/GenBank/DDBJ databases">
        <authorList>
            <person name="de Groot N.N."/>
        </authorList>
    </citation>
    <scope>NUCLEOTIDE SEQUENCE [LARGE SCALE GENOMIC DNA]</scope>
    <source>
        <strain evidence="1 2">DSM 19886</strain>
    </source>
</reference>
<sequence length="523" mass="58625">MKNITYIFIVTFLFISGSCTDNFVELNENPSQIDDESLKQDFNNVGAFYPPMLKNLFGDQIEHNLSHDSWVRHLATPTVFVGGINNTTYYITWNTYWNRIYDQIMSPAAQVTKVAQAEDYPVFVEWAKLIKVLGMHRLTAYHGPVIYTKFGQEPATYDSEPVLYNAFFTQLDEVQAVFAANQDYTGLGKFDASYGGSIPQWQKLINSVRLRLAMRLSKVDPALAQLQGEKAISDPAGLITTNTDNFLISLYGGIFPPYRISFGWGDTRMSASMESILVGYKDARISKFFDPATDDTLYPDHPDFPYKGIRNGAELVAKGDRLTYSNISSDFENVENRRFFTAAETHFLLAEAALRGWAGSGNAQDNYEMGVSLSFEDWGAGSAAAYLADNTSTPINYDDPKASGAVNDFVSRITSTVAWDEAADNEAKLEKIITQKWIDGYTNSIEAWVDHRRTDYPKLPFNYKNDSNAEWGIIPADGFLRRQVFVQSQRENNAASVAEATSFLGGPDEIGTRLWWDTGGPNF</sequence>
<evidence type="ECO:0000313" key="1">
    <source>
        <dbReference type="EMBL" id="SDL33417.1"/>
    </source>
</evidence>
<protein>
    <submittedName>
        <fullName evidence="1">Susd and RagB outer membrane lipoprotein</fullName>
    </submittedName>
</protein>
<dbReference type="EMBL" id="FNGV01000001">
    <property type="protein sequence ID" value="SDL33417.1"/>
    <property type="molecule type" value="Genomic_DNA"/>
</dbReference>
<dbReference type="SUPFAM" id="SSF48452">
    <property type="entry name" value="TPR-like"/>
    <property type="match status" value="1"/>
</dbReference>
<dbReference type="PROSITE" id="PS51257">
    <property type="entry name" value="PROKAR_LIPOPROTEIN"/>
    <property type="match status" value="1"/>
</dbReference>